<sequence>MQTHHRQASCRNPSTSTGMDHMVLDTDIKVITNENCNEVDVVKYTDGAVVIHEKSAMALSASSWGRISRKSVDHSTW</sequence>
<organism evidence="1">
    <name type="scientific">Arion vulgaris</name>
    <dbReference type="NCBI Taxonomy" id="1028688"/>
    <lineage>
        <taxon>Eukaryota</taxon>
        <taxon>Metazoa</taxon>
        <taxon>Spiralia</taxon>
        <taxon>Lophotrochozoa</taxon>
        <taxon>Mollusca</taxon>
        <taxon>Gastropoda</taxon>
        <taxon>Heterobranchia</taxon>
        <taxon>Euthyneura</taxon>
        <taxon>Panpulmonata</taxon>
        <taxon>Eupulmonata</taxon>
        <taxon>Stylommatophora</taxon>
        <taxon>Helicina</taxon>
        <taxon>Arionoidea</taxon>
        <taxon>Arionidae</taxon>
        <taxon>Arion</taxon>
    </lineage>
</organism>
<accession>A0A0B6Y128</accession>
<evidence type="ECO:0000313" key="1">
    <source>
        <dbReference type="EMBL" id="CEK49250.1"/>
    </source>
</evidence>
<name>A0A0B6Y128_9EUPU</name>
<dbReference type="AlphaFoldDB" id="A0A0B6Y128"/>
<reference evidence="1" key="1">
    <citation type="submission" date="2014-12" db="EMBL/GenBank/DDBJ databases">
        <title>Insight into the proteome of Arion vulgaris.</title>
        <authorList>
            <person name="Aradska J."/>
            <person name="Bulat T."/>
            <person name="Smidak R."/>
            <person name="Sarate P."/>
            <person name="Gangsoo J."/>
            <person name="Sialana F."/>
            <person name="Bilban M."/>
            <person name="Lubec G."/>
        </authorList>
    </citation>
    <scope>NUCLEOTIDE SEQUENCE</scope>
    <source>
        <tissue evidence="1">Skin</tissue>
    </source>
</reference>
<gene>
    <name evidence="1" type="primary">ORF7012</name>
</gene>
<dbReference type="EMBL" id="HACG01002385">
    <property type="protein sequence ID" value="CEK49250.1"/>
    <property type="molecule type" value="Transcribed_RNA"/>
</dbReference>
<proteinExistence type="predicted"/>
<protein>
    <submittedName>
        <fullName evidence="1">Uncharacterized protein</fullName>
    </submittedName>
</protein>